<reference evidence="1 2" key="1">
    <citation type="journal article" date="2018" name="Sci. Data">
        <title>The draft genome sequence of cork oak.</title>
        <authorList>
            <person name="Ramos A.M."/>
            <person name="Usie A."/>
            <person name="Barbosa P."/>
            <person name="Barros P.M."/>
            <person name="Capote T."/>
            <person name="Chaves I."/>
            <person name="Simoes F."/>
            <person name="Abreu I."/>
            <person name="Carrasquinho I."/>
            <person name="Faro C."/>
            <person name="Guimaraes J.B."/>
            <person name="Mendonca D."/>
            <person name="Nobrega F."/>
            <person name="Rodrigues L."/>
            <person name="Saibo N.J.M."/>
            <person name="Varela M.C."/>
            <person name="Egas C."/>
            <person name="Matos J."/>
            <person name="Miguel C.M."/>
            <person name="Oliveira M.M."/>
            <person name="Ricardo C.P."/>
            <person name="Goncalves S."/>
        </authorList>
    </citation>
    <scope>NUCLEOTIDE SEQUENCE [LARGE SCALE GENOMIC DNA]</scope>
    <source>
        <strain evidence="2">cv. HL8</strain>
    </source>
</reference>
<evidence type="ECO:0000313" key="2">
    <source>
        <dbReference type="Proteomes" id="UP000237347"/>
    </source>
</evidence>
<dbReference type="PANTHER" id="PTHR33566:SF1">
    <property type="entry name" value="EN_SPM-LIKE TRANSPOSON-RELATED"/>
    <property type="match status" value="1"/>
</dbReference>
<comment type="caution">
    <text evidence="1">The sequence shown here is derived from an EMBL/GenBank/DDBJ whole genome shotgun (WGS) entry which is preliminary data.</text>
</comment>
<proteinExistence type="predicted"/>
<dbReference type="EMBL" id="PKMF04000100">
    <property type="protein sequence ID" value="KAK7850478.1"/>
    <property type="molecule type" value="Genomic_DNA"/>
</dbReference>
<name>A0AAW0LHS9_QUESU</name>
<dbReference type="PANTHER" id="PTHR33566">
    <property type="entry name" value="EN/SPM-LIKE TRANSPOSON-RELATED"/>
    <property type="match status" value="1"/>
</dbReference>
<gene>
    <name evidence="1" type="primary">DMS3_1</name>
    <name evidence="1" type="ORF">CFP56_000878</name>
</gene>
<dbReference type="Proteomes" id="UP000237347">
    <property type="component" value="Unassembled WGS sequence"/>
</dbReference>
<accession>A0AAW0LHS9</accession>
<keyword evidence="2" id="KW-1185">Reference proteome</keyword>
<protein>
    <submittedName>
        <fullName evidence="1">Protein defective in meristem silencing 3</fullName>
    </submittedName>
</protein>
<evidence type="ECO:0000313" key="1">
    <source>
        <dbReference type="EMBL" id="KAK7850478.1"/>
    </source>
</evidence>
<sequence>MFDAYGNHVSKGLEVQLDVDGFHMLDQTDQIGRKRKVDDNGCIDLGGLLKVIAGFGSKASLSVLSGHEVVFKQELQIENRELRIASRVPEFCTAGTELENIIFDIVNSESDVDETIHDEDNLSFNTEESIWYTFKHGRCTVPAIPSLKRMGYFPLKLLILEFYIDDCKLYEQVLLQAPKVEYDDIQSPSIDGNVLLLQDSSSLKQVEKLMDFSEYLGEDQMLAVVCRSFVTATALENYEENGEVDCGQALHAAAAAHGNSINSQFLVMCLEDLGPYSGKYEGSDPQRKLASLYPTLPRGNVPRGFIGYAVNMIDLDIDHLHTRTAAGHGLRETVLYRLLGEVQVYETRECMLEARRCIKYGAVSLDGGILREKGGSSYMFPVVTPDSDSESSAGNVEVMKLIEEKKELELITSSIGKMTKSQEKCLKKFKKKKEKFDKFMDNMEPLLVQTIKDSSALMQVDQTEKSIVVRDEKQIGGFAHARLSYTILSFISVTLGKHHGSSTPKIEIENHTQLQTEDQTTEFILQHEKSAAGILCQLKARHGPKVSRLQLTKDVLGIVATLEYLGLETMLAIVCKTYEGVKALETYDNSGLHALGVTIGRNIDGRFLVICLENIMHESHMLSLFVYRTRQDMVTALPCISDGAVSLDGGMIRSTSVFSLGDRTRQDMVTALPCISDGAVSLDGGMIRSTSVFSLGDRCEIPKTLGDMNPT</sequence>
<organism evidence="1 2">
    <name type="scientific">Quercus suber</name>
    <name type="common">Cork oak</name>
    <dbReference type="NCBI Taxonomy" id="58331"/>
    <lineage>
        <taxon>Eukaryota</taxon>
        <taxon>Viridiplantae</taxon>
        <taxon>Streptophyta</taxon>
        <taxon>Embryophyta</taxon>
        <taxon>Tracheophyta</taxon>
        <taxon>Spermatophyta</taxon>
        <taxon>Magnoliopsida</taxon>
        <taxon>eudicotyledons</taxon>
        <taxon>Gunneridae</taxon>
        <taxon>Pentapetalae</taxon>
        <taxon>rosids</taxon>
        <taxon>fabids</taxon>
        <taxon>Fagales</taxon>
        <taxon>Fagaceae</taxon>
        <taxon>Quercus</taxon>
    </lineage>
</organism>
<dbReference type="AlphaFoldDB" id="A0AAW0LHS9"/>